<reference evidence="1 2" key="1">
    <citation type="submission" date="2022-03" db="EMBL/GenBank/DDBJ databases">
        <title>Streptomyces yunnanensis P86,complete genome.</title>
        <authorList>
            <person name="Chen S."/>
            <person name="Zhang Q."/>
        </authorList>
    </citation>
    <scope>NUCLEOTIDE SEQUENCE [LARGE SCALE GENOMIC DNA]</scope>
    <source>
        <strain evidence="1 2">P86</strain>
    </source>
</reference>
<sequence length="115" mass="12071">MTATVLAEARAERRANALLERIRGASDTGQLALVQAIVLDHALGGAEFSANDFREVLPDGIPHGLLGAAIRGLAASRRIINTGRTVPSTSPATHGHRIAVYRLTGPGQEKGAPTW</sequence>
<protein>
    <submittedName>
        <fullName evidence="1">Uncharacterized protein</fullName>
    </submittedName>
</protein>
<organism evidence="1 2">
    <name type="scientific">Streptomyces yunnanensis</name>
    <dbReference type="NCBI Taxonomy" id="156453"/>
    <lineage>
        <taxon>Bacteria</taxon>
        <taxon>Bacillati</taxon>
        <taxon>Actinomycetota</taxon>
        <taxon>Actinomycetes</taxon>
        <taxon>Kitasatosporales</taxon>
        <taxon>Streptomycetaceae</taxon>
        <taxon>Streptomyces</taxon>
    </lineage>
</organism>
<keyword evidence="2" id="KW-1185">Reference proteome</keyword>
<dbReference type="Proteomes" id="UP001218629">
    <property type="component" value="Chromosome"/>
</dbReference>
<accession>A0ABY8A9H0</accession>
<gene>
    <name evidence="1" type="ORF">MOV08_21170</name>
</gene>
<dbReference type="RefSeq" id="WP_275308536.1">
    <property type="nucleotide sequence ID" value="NZ_CP095749.1"/>
</dbReference>
<name>A0ABY8A9H0_9ACTN</name>
<dbReference type="EMBL" id="CP095749">
    <property type="protein sequence ID" value="WEB41533.1"/>
    <property type="molecule type" value="Genomic_DNA"/>
</dbReference>
<proteinExistence type="predicted"/>
<evidence type="ECO:0000313" key="2">
    <source>
        <dbReference type="Proteomes" id="UP001218629"/>
    </source>
</evidence>
<evidence type="ECO:0000313" key="1">
    <source>
        <dbReference type="EMBL" id="WEB41533.1"/>
    </source>
</evidence>